<dbReference type="GO" id="GO:0042148">
    <property type="term" value="P:DNA strand invasion"/>
    <property type="evidence" value="ECO:0007669"/>
    <property type="project" value="TreeGrafter"/>
</dbReference>
<dbReference type="InterPro" id="IPR013632">
    <property type="entry name" value="Rad51_C"/>
</dbReference>
<dbReference type="PANTHER" id="PTHR46457:SF1">
    <property type="entry name" value="DNA REPAIR PROTEIN RAD51 HOMOLOG 4"/>
    <property type="match status" value="1"/>
</dbReference>
<evidence type="ECO:0000259" key="3">
    <source>
        <dbReference type="Pfam" id="PF08423"/>
    </source>
</evidence>
<dbReference type="Pfam" id="PF08423">
    <property type="entry name" value="Rad51"/>
    <property type="match status" value="1"/>
</dbReference>
<dbReference type="Gene3D" id="3.40.50.300">
    <property type="entry name" value="P-loop containing nucleotide triphosphate hydrolases"/>
    <property type="match status" value="1"/>
</dbReference>
<dbReference type="InterPro" id="IPR027417">
    <property type="entry name" value="P-loop_NTPase"/>
</dbReference>
<reference evidence="4" key="2">
    <citation type="submission" date="2024-02" db="EMBL/GenBank/DDBJ databases">
        <title>Comparative genomics of Cryptococcus and Kwoniella reveals pathogenesis evolution and contrasting modes of karyotype evolution via chromosome fusion or intercentromeric recombination.</title>
        <authorList>
            <person name="Coelho M.A."/>
            <person name="David-Palma M."/>
            <person name="Shea T."/>
            <person name="Bowers K."/>
            <person name="McGinley-Smith S."/>
            <person name="Mohammad A.W."/>
            <person name="Gnirke A."/>
            <person name="Yurkov A.M."/>
            <person name="Nowrousian M."/>
            <person name="Sun S."/>
            <person name="Cuomo C.A."/>
            <person name="Heitman J."/>
        </authorList>
    </citation>
    <scope>NUCLEOTIDE SEQUENCE</scope>
    <source>
        <strain evidence="4">CBS 10737</strain>
    </source>
</reference>
<dbReference type="PANTHER" id="PTHR46457">
    <property type="entry name" value="DNA REPAIR PROTEIN RAD51 HOMOLOG 4"/>
    <property type="match status" value="1"/>
</dbReference>
<evidence type="ECO:0000256" key="1">
    <source>
        <dbReference type="ARBA" id="ARBA00004123"/>
    </source>
</evidence>
<dbReference type="GO" id="GO:0033063">
    <property type="term" value="C:Rad51B-Rad51C-Rad51D-XRCC2 complex"/>
    <property type="evidence" value="ECO:0007669"/>
    <property type="project" value="TreeGrafter"/>
</dbReference>
<keyword evidence="2" id="KW-0539">Nucleus</keyword>
<dbReference type="GO" id="GO:0003697">
    <property type="term" value="F:single-stranded DNA binding"/>
    <property type="evidence" value="ECO:0007669"/>
    <property type="project" value="TreeGrafter"/>
</dbReference>
<dbReference type="GO" id="GO:0007131">
    <property type="term" value="P:reciprocal meiotic recombination"/>
    <property type="evidence" value="ECO:0007669"/>
    <property type="project" value="TreeGrafter"/>
</dbReference>
<dbReference type="GO" id="GO:0005815">
    <property type="term" value="C:microtubule organizing center"/>
    <property type="evidence" value="ECO:0007669"/>
    <property type="project" value="TreeGrafter"/>
</dbReference>
<dbReference type="InterPro" id="IPR051988">
    <property type="entry name" value="HRR_RAD51_Paralog"/>
</dbReference>
<comment type="subcellular location">
    <subcellularLocation>
        <location evidence="1">Nucleus</location>
    </subcellularLocation>
</comment>
<gene>
    <name evidence="4" type="ORF">I206_100474</name>
</gene>
<name>A0AAJ8MK96_9TREE</name>
<dbReference type="GO" id="GO:0005657">
    <property type="term" value="C:replication fork"/>
    <property type="evidence" value="ECO:0007669"/>
    <property type="project" value="TreeGrafter"/>
</dbReference>
<evidence type="ECO:0000313" key="5">
    <source>
        <dbReference type="Proteomes" id="UP000094020"/>
    </source>
</evidence>
<evidence type="ECO:0000256" key="2">
    <source>
        <dbReference type="ARBA" id="ARBA00023242"/>
    </source>
</evidence>
<keyword evidence="5" id="KW-1185">Reference proteome</keyword>
<proteinExistence type="predicted"/>
<evidence type="ECO:0000313" key="4">
    <source>
        <dbReference type="EMBL" id="WWC66571.1"/>
    </source>
</evidence>
<sequence>MLLKRLSHALPTELASLIPELEASGIKTTESLIFTQPSIILNNVPILSIAQLDYFISECLQLTTQPSISGDDVQDDQEVWAGFGVRSLDDLFEGWNGFGVVEIAGPRKVGKSLLAMHAALNLLRLDEEAICTWIDTEASFSPERAKQILESMGVDEPNQVLKRLMIITSFKVEDTFEAISQLKASLESPDQTRTKVLVVDTIYTHFKDRLSANSAQGHADMVNLMDEIAEITLAHRMLTLIINATVSCEPTNLQSSFNKMEIKPALGPAFTFTTDITLLMQETGVIFGLLDHQEKNRKFGGPGLRALVEVIRSKITPTGSWAVYETDGIKLYDVLPPHQVDERSTRISAGLPTGPYRPIIGSLAQTLIP</sequence>
<dbReference type="Proteomes" id="UP000094020">
    <property type="component" value="Chromosome 1"/>
</dbReference>
<dbReference type="GO" id="GO:0008094">
    <property type="term" value="F:ATP-dependent activity, acting on DNA"/>
    <property type="evidence" value="ECO:0007669"/>
    <property type="project" value="TreeGrafter"/>
</dbReference>
<dbReference type="EMBL" id="CP144519">
    <property type="protein sequence ID" value="WWC66571.1"/>
    <property type="molecule type" value="Genomic_DNA"/>
</dbReference>
<dbReference type="SUPFAM" id="SSF52540">
    <property type="entry name" value="P-loop containing nucleoside triphosphate hydrolases"/>
    <property type="match status" value="1"/>
</dbReference>
<dbReference type="GO" id="GO:0000723">
    <property type="term" value="P:telomere maintenance"/>
    <property type="evidence" value="ECO:0007669"/>
    <property type="project" value="TreeGrafter"/>
</dbReference>
<protein>
    <recommendedName>
        <fullName evidence="3">Rad51-like C-terminal domain-containing protein</fullName>
    </recommendedName>
</protein>
<dbReference type="KEGG" id="kpin:30169224"/>
<feature type="domain" description="Rad51-like C-terminal" evidence="3">
    <location>
        <begin position="84"/>
        <end position="281"/>
    </location>
</feature>
<dbReference type="GO" id="GO:0000724">
    <property type="term" value="P:double-strand break repair via homologous recombination"/>
    <property type="evidence" value="ECO:0007669"/>
    <property type="project" value="TreeGrafter"/>
</dbReference>
<reference evidence="4" key="1">
    <citation type="submission" date="2013-07" db="EMBL/GenBank/DDBJ databases">
        <authorList>
            <consortium name="The Broad Institute Genome Sequencing Platform"/>
            <person name="Cuomo C."/>
            <person name="Litvintseva A."/>
            <person name="Chen Y."/>
            <person name="Heitman J."/>
            <person name="Sun S."/>
            <person name="Springer D."/>
            <person name="Dromer F."/>
            <person name="Young S.K."/>
            <person name="Zeng Q."/>
            <person name="Gargeya S."/>
            <person name="Fitzgerald M."/>
            <person name="Abouelleil A."/>
            <person name="Alvarado L."/>
            <person name="Berlin A.M."/>
            <person name="Chapman S.B."/>
            <person name="Dewar J."/>
            <person name="Goldberg J."/>
            <person name="Griggs A."/>
            <person name="Gujja S."/>
            <person name="Hansen M."/>
            <person name="Howarth C."/>
            <person name="Imamovic A."/>
            <person name="Larimer J."/>
            <person name="McCowan C."/>
            <person name="Murphy C."/>
            <person name="Pearson M."/>
            <person name="Priest M."/>
            <person name="Roberts A."/>
            <person name="Saif S."/>
            <person name="Shea T."/>
            <person name="Sykes S."/>
            <person name="Wortman J."/>
            <person name="Nusbaum C."/>
            <person name="Birren B."/>
        </authorList>
    </citation>
    <scope>NUCLEOTIDE SEQUENCE</scope>
    <source>
        <strain evidence="4">CBS 10737</strain>
    </source>
</reference>
<dbReference type="AlphaFoldDB" id="A0AAJ8MK96"/>
<dbReference type="GeneID" id="30169224"/>
<accession>A0AAJ8MK96</accession>
<organism evidence="4 5">
    <name type="scientific">Kwoniella pini CBS 10737</name>
    <dbReference type="NCBI Taxonomy" id="1296096"/>
    <lineage>
        <taxon>Eukaryota</taxon>
        <taxon>Fungi</taxon>
        <taxon>Dikarya</taxon>
        <taxon>Basidiomycota</taxon>
        <taxon>Agaricomycotina</taxon>
        <taxon>Tremellomycetes</taxon>
        <taxon>Tremellales</taxon>
        <taxon>Cryptococcaceae</taxon>
        <taxon>Kwoniella</taxon>
    </lineage>
</organism>
<dbReference type="RefSeq" id="XP_070058311.1">
    <property type="nucleotide sequence ID" value="XM_070202210.1"/>
</dbReference>
<dbReference type="GO" id="GO:0000400">
    <property type="term" value="F:four-way junction DNA binding"/>
    <property type="evidence" value="ECO:0007669"/>
    <property type="project" value="TreeGrafter"/>
</dbReference>